<keyword evidence="9" id="KW-0472">Membrane</keyword>
<keyword evidence="8" id="KW-0653">Protein transport</keyword>
<dbReference type="EMBL" id="BSPW01000108">
    <property type="protein sequence ID" value="GLT20384.1"/>
    <property type="molecule type" value="Genomic_DNA"/>
</dbReference>
<dbReference type="PROSITE" id="PS01142">
    <property type="entry name" value="T2SP_N"/>
    <property type="match status" value="1"/>
</dbReference>
<evidence type="ECO:0000256" key="7">
    <source>
        <dbReference type="ARBA" id="ARBA00022692"/>
    </source>
</evidence>
<comment type="similarity">
    <text evidence="2">Belongs to the GSP N family.</text>
</comment>
<evidence type="ECO:0000256" key="1">
    <source>
        <dbReference type="ARBA" id="ARBA00004533"/>
    </source>
</evidence>
<organism evidence="12 13">
    <name type="scientific">Vibrio zhanjiangensis</name>
    <dbReference type="NCBI Taxonomy" id="1046128"/>
    <lineage>
        <taxon>Bacteria</taxon>
        <taxon>Pseudomonadati</taxon>
        <taxon>Pseudomonadota</taxon>
        <taxon>Gammaproteobacteria</taxon>
        <taxon>Vibrionales</taxon>
        <taxon>Vibrionaceae</taxon>
        <taxon>Vibrio</taxon>
    </lineage>
</organism>
<proteinExistence type="inferred from homology"/>
<keyword evidence="13" id="KW-1185">Reference proteome</keyword>
<evidence type="ECO:0000256" key="4">
    <source>
        <dbReference type="ARBA" id="ARBA00022448"/>
    </source>
</evidence>
<keyword evidence="7" id="KW-0812">Transmembrane</keyword>
<keyword evidence="5" id="KW-1003">Cell membrane</keyword>
<gene>
    <name evidence="12" type="primary">epsN</name>
    <name evidence="12" type="ORF">GCM10007938_41680</name>
</gene>
<evidence type="ECO:0000256" key="5">
    <source>
        <dbReference type="ARBA" id="ARBA00022475"/>
    </source>
</evidence>
<evidence type="ECO:0000256" key="2">
    <source>
        <dbReference type="ARBA" id="ARBA00007208"/>
    </source>
</evidence>
<keyword evidence="6" id="KW-0997">Cell inner membrane</keyword>
<evidence type="ECO:0000313" key="12">
    <source>
        <dbReference type="EMBL" id="GLT20384.1"/>
    </source>
</evidence>
<reference evidence="13" key="1">
    <citation type="journal article" date="2019" name="Int. J. Syst. Evol. Microbiol.">
        <title>The Global Catalogue of Microorganisms (GCM) 10K type strain sequencing project: providing services to taxonomists for standard genome sequencing and annotation.</title>
        <authorList>
            <consortium name="The Broad Institute Genomics Platform"/>
            <consortium name="The Broad Institute Genome Sequencing Center for Infectious Disease"/>
            <person name="Wu L."/>
            <person name="Ma J."/>
        </authorList>
    </citation>
    <scope>NUCLEOTIDE SEQUENCE [LARGE SCALE GENOMIC DNA]</scope>
    <source>
        <strain evidence="13">NBRC 108723</strain>
    </source>
</reference>
<dbReference type="InterPro" id="IPR022792">
    <property type="entry name" value="T2SS_protein-GspN"/>
</dbReference>
<dbReference type="Proteomes" id="UP001157138">
    <property type="component" value="Unassembled WGS sequence"/>
</dbReference>
<name>A0ABQ6F554_9VIBR</name>
<evidence type="ECO:0000256" key="3">
    <source>
        <dbReference type="ARBA" id="ARBA00021563"/>
    </source>
</evidence>
<protein>
    <recommendedName>
        <fullName evidence="3">Type II secretion system protein N</fullName>
    </recommendedName>
    <alternativeName>
        <fullName evidence="10">General secretion pathway protein N</fullName>
    </alternativeName>
</protein>
<feature type="chain" id="PRO_5045322163" description="Type II secretion system protein N" evidence="11">
    <location>
        <begin position="20"/>
        <end position="254"/>
    </location>
</feature>
<evidence type="ECO:0000256" key="8">
    <source>
        <dbReference type="ARBA" id="ARBA00022927"/>
    </source>
</evidence>
<evidence type="ECO:0000256" key="6">
    <source>
        <dbReference type="ARBA" id="ARBA00022519"/>
    </source>
</evidence>
<evidence type="ECO:0000256" key="10">
    <source>
        <dbReference type="ARBA" id="ARBA00030772"/>
    </source>
</evidence>
<keyword evidence="4" id="KW-0813">Transport</keyword>
<keyword evidence="11" id="KW-0732">Signal</keyword>
<comment type="caution">
    <text evidence="12">The sequence shown here is derived from an EMBL/GenBank/DDBJ whole genome shotgun (WGS) entry which is preliminary data.</text>
</comment>
<accession>A0ABQ6F554</accession>
<dbReference type="Pfam" id="PF01203">
    <property type="entry name" value="T2SSN"/>
    <property type="match status" value="1"/>
</dbReference>
<evidence type="ECO:0000256" key="9">
    <source>
        <dbReference type="ARBA" id="ARBA00023136"/>
    </source>
</evidence>
<comment type="subcellular location">
    <subcellularLocation>
        <location evidence="1">Cell inner membrane</location>
    </subcellularLocation>
</comment>
<dbReference type="RefSeq" id="WP_284194211.1">
    <property type="nucleotide sequence ID" value="NZ_BSPW01000108.1"/>
</dbReference>
<feature type="signal peptide" evidence="11">
    <location>
        <begin position="1"/>
        <end position="19"/>
    </location>
</feature>
<evidence type="ECO:0000256" key="11">
    <source>
        <dbReference type="SAM" id="SignalP"/>
    </source>
</evidence>
<sequence>MKKVILLSLALLMVFVVSAVSHVPAQLVLNYFPMSPQLALGGVTGTLWDGQATDVKWQNSNLGAFNWQLSPLKLLLAKVEAQVRFGRGSDMQILGRGTVGLSLSGPYANNLIVSLPIDKVLNFVPPLPIPVELSGNVELSVQSMVYDEPYCQSGNGSLVWNTDKIVTPLAELTLGPVVANFSCQNSEIKIAAEQSSQAISSAGDLVLNPDRTYQTSAWFKPGEDFPAAFSEQLNWLPSPDGQGRYQFNYQGRLN</sequence>
<evidence type="ECO:0000313" key="13">
    <source>
        <dbReference type="Proteomes" id="UP001157138"/>
    </source>
</evidence>
<dbReference type="InterPro" id="IPR000645">
    <property type="entry name" value="T2SS_GspN_CS"/>
</dbReference>